<evidence type="ECO:0000313" key="4">
    <source>
        <dbReference type="EMBL" id="KAK5646875.1"/>
    </source>
</evidence>
<feature type="chain" id="PRO_5042968168" evidence="3">
    <location>
        <begin position="25"/>
        <end position="154"/>
    </location>
</feature>
<name>A0AAN7VEL0_9COLE</name>
<dbReference type="PANTHER" id="PTHR12236:SF79">
    <property type="entry name" value="CUTICULAR PROTEIN 50CB-RELATED"/>
    <property type="match status" value="1"/>
</dbReference>
<proteinExistence type="predicted"/>
<dbReference type="InterPro" id="IPR000618">
    <property type="entry name" value="Insect_cuticle"/>
</dbReference>
<dbReference type="GO" id="GO:0031012">
    <property type="term" value="C:extracellular matrix"/>
    <property type="evidence" value="ECO:0007669"/>
    <property type="project" value="TreeGrafter"/>
</dbReference>
<dbReference type="Pfam" id="PF00379">
    <property type="entry name" value="Chitin_bind_4"/>
    <property type="match status" value="1"/>
</dbReference>
<sequence length="154" mass="18040">MAALHNLSATIILIFSTILFPNLANMVEWSQYNYQDNQRHTYKFGYEIEDPKTNNVQFRNEQRHSNGSVTGSYGYLQPDGNIQVVHYVADQKGYRVRIENSADDGYRKQELSAEMVAALQSREVYKKQTIFEQRLRPYDQEKEKLITAKKKIRV</sequence>
<feature type="signal peptide" evidence="3">
    <location>
        <begin position="1"/>
        <end position="24"/>
    </location>
</feature>
<evidence type="ECO:0000256" key="2">
    <source>
        <dbReference type="PROSITE-ProRule" id="PRU00497"/>
    </source>
</evidence>
<dbReference type="GO" id="GO:0042302">
    <property type="term" value="F:structural constituent of cuticle"/>
    <property type="evidence" value="ECO:0007669"/>
    <property type="project" value="UniProtKB-UniRule"/>
</dbReference>
<gene>
    <name evidence="4" type="ORF">RI129_005339</name>
</gene>
<keyword evidence="3" id="KW-0732">Signal</keyword>
<dbReference type="InterPro" id="IPR051217">
    <property type="entry name" value="Insect_Cuticle_Struc_Prot"/>
</dbReference>
<keyword evidence="1 2" id="KW-0193">Cuticle</keyword>
<dbReference type="PROSITE" id="PS51155">
    <property type="entry name" value="CHIT_BIND_RR_2"/>
    <property type="match status" value="1"/>
</dbReference>
<dbReference type="Proteomes" id="UP001329430">
    <property type="component" value="Chromosome 3"/>
</dbReference>
<dbReference type="EMBL" id="JAVRBK010000003">
    <property type="protein sequence ID" value="KAK5646875.1"/>
    <property type="molecule type" value="Genomic_DNA"/>
</dbReference>
<dbReference type="PRINTS" id="PR00947">
    <property type="entry name" value="CUTICLE"/>
</dbReference>
<evidence type="ECO:0000313" key="5">
    <source>
        <dbReference type="Proteomes" id="UP001329430"/>
    </source>
</evidence>
<keyword evidence="5" id="KW-1185">Reference proteome</keyword>
<comment type="caution">
    <text evidence="4">The sequence shown here is derived from an EMBL/GenBank/DDBJ whole genome shotgun (WGS) entry which is preliminary data.</text>
</comment>
<evidence type="ECO:0000256" key="1">
    <source>
        <dbReference type="ARBA" id="ARBA00022460"/>
    </source>
</evidence>
<protein>
    <submittedName>
        <fullName evidence="4">Uncharacterized protein</fullName>
    </submittedName>
</protein>
<accession>A0AAN7VEL0</accession>
<organism evidence="4 5">
    <name type="scientific">Pyrocoelia pectoralis</name>
    <dbReference type="NCBI Taxonomy" id="417401"/>
    <lineage>
        <taxon>Eukaryota</taxon>
        <taxon>Metazoa</taxon>
        <taxon>Ecdysozoa</taxon>
        <taxon>Arthropoda</taxon>
        <taxon>Hexapoda</taxon>
        <taxon>Insecta</taxon>
        <taxon>Pterygota</taxon>
        <taxon>Neoptera</taxon>
        <taxon>Endopterygota</taxon>
        <taxon>Coleoptera</taxon>
        <taxon>Polyphaga</taxon>
        <taxon>Elateriformia</taxon>
        <taxon>Elateroidea</taxon>
        <taxon>Lampyridae</taxon>
        <taxon>Lampyrinae</taxon>
        <taxon>Pyrocoelia</taxon>
    </lineage>
</organism>
<reference evidence="4 5" key="1">
    <citation type="journal article" date="2024" name="Insects">
        <title>An Improved Chromosome-Level Genome Assembly of the Firefly Pyrocoelia pectoralis.</title>
        <authorList>
            <person name="Fu X."/>
            <person name="Meyer-Rochow V.B."/>
            <person name="Ballantyne L."/>
            <person name="Zhu X."/>
        </authorList>
    </citation>
    <scope>NUCLEOTIDE SEQUENCE [LARGE SCALE GENOMIC DNA]</scope>
    <source>
        <strain evidence="4">XCY_ONT2</strain>
    </source>
</reference>
<dbReference type="AlphaFoldDB" id="A0AAN7VEL0"/>
<evidence type="ECO:0000256" key="3">
    <source>
        <dbReference type="SAM" id="SignalP"/>
    </source>
</evidence>
<dbReference type="GO" id="GO:0005615">
    <property type="term" value="C:extracellular space"/>
    <property type="evidence" value="ECO:0007669"/>
    <property type="project" value="TreeGrafter"/>
</dbReference>
<dbReference type="PANTHER" id="PTHR12236">
    <property type="entry name" value="STRUCTURAL CONTITUENT OF CUTICLE"/>
    <property type="match status" value="1"/>
</dbReference>